<keyword evidence="1" id="KW-1133">Transmembrane helix</keyword>
<keyword evidence="3" id="KW-1185">Reference proteome</keyword>
<keyword evidence="1" id="KW-0472">Membrane</keyword>
<dbReference type="EMBL" id="KN822967">
    <property type="protein sequence ID" value="KIO30961.1"/>
    <property type="molecule type" value="Genomic_DNA"/>
</dbReference>
<gene>
    <name evidence="2" type="ORF">M407DRAFT_20084</name>
</gene>
<accession>A0A0C3QQV6</accession>
<dbReference type="Proteomes" id="UP000054248">
    <property type="component" value="Unassembled WGS sequence"/>
</dbReference>
<evidence type="ECO:0000313" key="2">
    <source>
        <dbReference type="EMBL" id="KIO30961.1"/>
    </source>
</evidence>
<feature type="transmembrane region" description="Helical" evidence="1">
    <location>
        <begin position="20"/>
        <end position="40"/>
    </location>
</feature>
<proteinExistence type="predicted"/>
<feature type="transmembrane region" description="Helical" evidence="1">
    <location>
        <begin position="139"/>
        <end position="161"/>
    </location>
</feature>
<dbReference type="HOGENOM" id="CLU_883375_0_0_1"/>
<protein>
    <recommendedName>
        <fullName evidence="4">MARVEL domain-containing protein</fullName>
    </recommendedName>
</protein>
<evidence type="ECO:0000256" key="1">
    <source>
        <dbReference type="SAM" id="Phobius"/>
    </source>
</evidence>
<feature type="transmembrane region" description="Helical" evidence="1">
    <location>
        <begin position="85"/>
        <end position="104"/>
    </location>
</feature>
<organism evidence="2 3">
    <name type="scientific">Tulasnella calospora MUT 4182</name>
    <dbReference type="NCBI Taxonomy" id="1051891"/>
    <lineage>
        <taxon>Eukaryota</taxon>
        <taxon>Fungi</taxon>
        <taxon>Dikarya</taxon>
        <taxon>Basidiomycota</taxon>
        <taxon>Agaricomycotina</taxon>
        <taxon>Agaricomycetes</taxon>
        <taxon>Cantharellales</taxon>
        <taxon>Tulasnellaceae</taxon>
        <taxon>Tulasnella</taxon>
    </lineage>
</organism>
<reference evidence="2 3" key="1">
    <citation type="submission" date="2014-04" db="EMBL/GenBank/DDBJ databases">
        <authorList>
            <consortium name="DOE Joint Genome Institute"/>
            <person name="Kuo A."/>
            <person name="Girlanda M."/>
            <person name="Perotto S."/>
            <person name="Kohler A."/>
            <person name="Nagy L.G."/>
            <person name="Floudas D."/>
            <person name="Copeland A."/>
            <person name="Barry K.W."/>
            <person name="Cichocki N."/>
            <person name="Veneault-Fourrey C."/>
            <person name="LaButti K."/>
            <person name="Lindquist E.A."/>
            <person name="Lipzen A."/>
            <person name="Lundell T."/>
            <person name="Morin E."/>
            <person name="Murat C."/>
            <person name="Sun H."/>
            <person name="Tunlid A."/>
            <person name="Henrissat B."/>
            <person name="Grigoriev I.V."/>
            <person name="Hibbett D.S."/>
            <person name="Martin F."/>
            <person name="Nordberg H.P."/>
            <person name="Cantor M.N."/>
            <person name="Hua S.X."/>
        </authorList>
    </citation>
    <scope>NUCLEOTIDE SEQUENCE [LARGE SCALE GENOMIC DNA]</scope>
    <source>
        <strain evidence="2 3">MUT 4182</strain>
    </source>
</reference>
<reference evidence="3" key="2">
    <citation type="submission" date="2015-01" db="EMBL/GenBank/DDBJ databases">
        <title>Evolutionary Origins and Diversification of the Mycorrhizal Mutualists.</title>
        <authorList>
            <consortium name="DOE Joint Genome Institute"/>
            <consortium name="Mycorrhizal Genomics Consortium"/>
            <person name="Kohler A."/>
            <person name="Kuo A."/>
            <person name="Nagy L.G."/>
            <person name="Floudas D."/>
            <person name="Copeland A."/>
            <person name="Barry K.W."/>
            <person name="Cichocki N."/>
            <person name="Veneault-Fourrey C."/>
            <person name="LaButti K."/>
            <person name="Lindquist E.A."/>
            <person name="Lipzen A."/>
            <person name="Lundell T."/>
            <person name="Morin E."/>
            <person name="Murat C."/>
            <person name="Riley R."/>
            <person name="Ohm R."/>
            <person name="Sun H."/>
            <person name="Tunlid A."/>
            <person name="Henrissat B."/>
            <person name="Grigoriev I.V."/>
            <person name="Hibbett D.S."/>
            <person name="Martin F."/>
        </authorList>
    </citation>
    <scope>NUCLEOTIDE SEQUENCE [LARGE SCALE GENOMIC DNA]</scope>
    <source>
        <strain evidence="3">MUT 4182</strain>
    </source>
</reference>
<name>A0A0C3QQV6_9AGAM</name>
<dbReference type="AlphaFoldDB" id="A0A0C3QQV6"/>
<feature type="transmembrane region" description="Helical" evidence="1">
    <location>
        <begin position="46"/>
        <end position="64"/>
    </location>
</feature>
<sequence length="315" mass="35043">MARLRISRKTLLIWSRVTAYLLVSAIASSVIGISAYLEYVQHWKPLAVYLLPLIIGISTVLLVLPMAVLDRLRRDAAVHQPRVELCWAAVVTLAWLAAAMFFTLQMQGFPSCSIYRGRFFSWNNDSQFGWCRLHIAVQALLWAGFAILVLIILGILAFCLWNSSRGYHYVWSTAISDFEIAPKIAPSVMFEREQRERAQALDETLANLALQQRYQASLADSGPPRDRPPSPTLSVRSAMRSLGYVPERSVARLAVERNPSEQTLPVSIRSAHHAIAGAQHSSQSLVTTSNHNLVGGDLQRLETTSTSNRVYGAAL</sequence>
<evidence type="ECO:0000313" key="3">
    <source>
        <dbReference type="Proteomes" id="UP000054248"/>
    </source>
</evidence>
<evidence type="ECO:0008006" key="4">
    <source>
        <dbReference type="Google" id="ProtNLM"/>
    </source>
</evidence>
<dbReference type="OrthoDB" id="10327419at2759"/>
<keyword evidence="1" id="KW-0812">Transmembrane</keyword>